<dbReference type="GO" id="GO:0004674">
    <property type="term" value="F:protein serine/threonine kinase activity"/>
    <property type="evidence" value="ECO:0007669"/>
    <property type="project" value="TreeGrafter"/>
</dbReference>
<dbReference type="STRING" id="391625.PPSIR1_01834"/>
<keyword evidence="4" id="KW-0067">ATP-binding</keyword>
<sequence>MDALRRSERAEALESQGEVRVDLEPGWRPEAERPLEPGALFNRYIIIEVIGTGGVGIVYTAYDPDLDRKVALKLVRTSKRGSERRRARLIREAQSLARLSHPNVVPVYEVGAVAEQVFVAMEFIDGQTMREWLEAKRRSWRDIVGLYVQAGRGLAAAHAADIIHRDFKPDNVLVGHDGRVRVLDFGLAIPASDAAFESHAEGILDTNGRARRESADEPDADDEPRRRQRAKSLPNLLATPTPLTIEGRIMGTPAYMAPEQADGRAADSRADQYSFCVALWEALFGQRPRRGEALKIKRGHPGASEVPGRVRKVLERGLNPDPERRYVDMVSLLDALEAQPRSTPLVLISTLLLAFAFAGAGVALTLGLSEDDEAPCAPRSESLAGVWDEDLRERIGARLTASTATFAPDTWATMASELDAWTERWLEVGVQTCEATHVTREQSAEMLDLRMACLDRQLNTVAAVTTVLATDAGAEAGTEAGSDEQPARAGVATLLDEALDAILTLPDPLRCRRASLLDELDRRQPKPELVDAIIEVRAKLTRVDGLLALGQYNQARALLTKLDERSIELDFAPLDAQLHLAHGRLFLLTGEQSAGIFELTEAWLLAQSAGDDELTIEASNRLTEAHTAEGAFEEAQLWHRIGTSTFERIDGDPKTKARLLRAGATLAHQRGDYERALADRLEVVDIVETLYGEDHVEVGRELLHLAVTRERLAHWDEGRSELERALTIVDAELGRGHPLRAEALNGFGTLLRYQGKNRQALELHREALQIYEAAYADVGGLHVAVSGTWNKIGIAHHSLADHEAMKAAFERARDILIELFGPDNARLVSVYQNLATAEAELGHLDAALATFEQAKRVALSTYGERHNSVGFIHYNTGELLFERRDYAAAEQSYREAEGVWRDLVGGEHELVGLAMGGRAKAMHRQGEVEDSLELQRKSLNLREKVLGTEHEELAQHLLWIGIGELERDPEAHPGSVTRAIVVLERGVSLLDQADAAHPVVLAQTEFNLARARWQVAAAAPARADAGAAEPKTSPASRTEAIALARKAKRSLERLREETPHASGAHERAEPSAQTDEAGDPTNERAALLEEINAWLSQHE</sequence>
<keyword evidence="1" id="KW-0808">Transferase</keyword>
<evidence type="ECO:0000256" key="2">
    <source>
        <dbReference type="ARBA" id="ARBA00022741"/>
    </source>
</evidence>
<dbReference type="InterPro" id="IPR011990">
    <property type="entry name" value="TPR-like_helical_dom_sf"/>
</dbReference>
<dbReference type="Pfam" id="PF00069">
    <property type="entry name" value="Pkinase"/>
    <property type="match status" value="1"/>
</dbReference>
<dbReference type="Gene3D" id="1.25.40.10">
    <property type="entry name" value="Tetratricopeptide repeat domain"/>
    <property type="match status" value="2"/>
</dbReference>
<keyword evidence="8" id="KW-1185">Reference proteome</keyword>
<name>A6G879_9BACT</name>
<dbReference type="Gene3D" id="3.30.200.20">
    <property type="entry name" value="Phosphorylase Kinase, domain 1"/>
    <property type="match status" value="1"/>
</dbReference>
<gene>
    <name evidence="7" type="ORF">PPSIR1_01834</name>
</gene>
<keyword evidence="3 7" id="KW-0418">Kinase</keyword>
<dbReference type="InterPro" id="IPR000719">
    <property type="entry name" value="Prot_kinase_dom"/>
</dbReference>
<organism evidence="7 8">
    <name type="scientific">Plesiocystis pacifica SIR-1</name>
    <dbReference type="NCBI Taxonomy" id="391625"/>
    <lineage>
        <taxon>Bacteria</taxon>
        <taxon>Pseudomonadati</taxon>
        <taxon>Myxococcota</taxon>
        <taxon>Polyangia</taxon>
        <taxon>Nannocystales</taxon>
        <taxon>Nannocystaceae</taxon>
        <taxon>Plesiocystis</taxon>
    </lineage>
</organism>
<feature type="domain" description="Protein kinase" evidence="6">
    <location>
        <begin position="44"/>
        <end position="346"/>
    </location>
</feature>
<dbReference type="PROSITE" id="PS00108">
    <property type="entry name" value="PROTEIN_KINASE_ST"/>
    <property type="match status" value="1"/>
</dbReference>
<dbReference type="InterPro" id="IPR019734">
    <property type="entry name" value="TPR_rpt"/>
</dbReference>
<dbReference type="SMART" id="SM00028">
    <property type="entry name" value="TPR"/>
    <property type="match status" value="6"/>
</dbReference>
<evidence type="ECO:0000256" key="3">
    <source>
        <dbReference type="ARBA" id="ARBA00022777"/>
    </source>
</evidence>
<dbReference type="AlphaFoldDB" id="A6G879"/>
<accession>A6G879</accession>
<proteinExistence type="predicted"/>
<evidence type="ECO:0000256" key="4">
    <source>
        <dbReference type="ARBA" id="ARBA00022840"/>
    </source>
</evidence>
<dbReference type="Proteomes" id="UP000005801">
    <property type="component" value="Unassembled WGS sequence"/>
</dbReference>
<evidence type="ECO:0000313" key="7">
    <source>
        <dbReference type="EMBL" id="EDM77920.1"/>
    </source>
</evidence>
<dbReference type="GO" id="GO:0005524">
    <property type="term" value="F:ATP binding"/>
    <property type="evidence" value="ECO:0007669"/>
    <property type="project" value="UniProtKB-KW"/>
</dbReference>
<dbReference type="SUPFAM" id="SSF56112">
    <property type="entry name" value="Protein kinase-like (PK-like)"/>
    <property type="match status" value="1"/>
</dbReference>
<dbReference type="PANTHER" id="PTHR43289">
    <property type="entry name" value="MITOGEN-ACTIVATED PROTEIN KINASE KINASE KINASE 20-RELATED"/>
    <property type="match status" value="1"/>
</dbReference>
<comment type="caution">
    <text evidence="7">The sequence shown here is derived from an EMBL/GenBank/DDBJ whole genome shotgun (WGS) entry which is preliminary data.</text>
</comment>
<evidence type="ECO:0000256" key="5">
    <source>
        <dbReference type="SAM" id="MobiDB-lite"/>
    </source>
</evidence>
<dbReference type="eggNOG" id="COG0457">
    <property type="taxonomic scope" value="Bacteria"/>
</dbReference>
<dbReference type="CDD" id="cd14014">
    <property type="entry name" value="STKc_PknB_like"/>
    <property type="match status" value="1"/>
</dbReference>
<dbReference type="Gene3D" id="1.10.510.10">
    <property type="entry name" value="Transferase(Phosphotransferase) domain 1"/>
    <property type="match status" value="1"/>
</dbReference>
<feature type="compositionally biased region" description="Basic and acidic residues" evidence="5">
    <location>
        <begin position="1050"/>
        <end position="1069"/>
    </location>
</feature>
<reference evidence="7 8" key="1">
    <citation type="submission" date="2007-06" db="EMBL/GenBank/DDBJ databases">
        <authorList>
            <person name="Shimkets L."/>
            <person name="Ferriera S."/>
            <person name="Johnson J."/>
            <person name="Kravitz S."/>
            <person name="Beeson K."/>
            <person name="Sutton G."/>
            <person name="Rogers Y.-H."/>
            <person name="Friedman R."/>
            <person name="Frazier M."/>
            <person name="Venter J.C."/>
        </authorList>
    </citation>
    <scope>NUCLEOTIDE SEQUENCE [LARGE SCALE GENOMIC DNA]</scope>
    <source>
        <strain evidence="7 8">SIR-1</strain>
    </source>
</reference>
<dbReference type="eggNOG" id="COG0515">
    <property type="taxonomic scope" value="Bacteria"/>
</dbReference>
<keyword evidence="2" id="KW-0547">Nucleotide-binding</keyword>
<dbReference type="PANTHER" id="PTHR43289:SF34">
    <property type="entry name" value="SERINE_THREONINE-PROTEIN KINASE YBDM-RELATED"/>
    <property type="match status" value="1"/>
</dbReference>
<dbReference type="PROSITE" id="PS50011">
    <property type="entry name" value="PROTEIN_KINASE_DOM"/>
    <property type="match status" value="1"/>
</dbReference>
<dbReference type="InterPro" id="IPR008271">
    <property type="entry name" value="Ser/Thr_kinase_AS"/>
</dbReference>
<evidence type="ECO:0000313" key="8">
    <source>
        <dbReference type="Proteomes" id="UP000005801"/>
    </source>
</evidence>
<dbReference type="Pfam" id="PF13424">
    <property type="entry name" value="TPR_12"/>
    <property type="match status" value="3"/>
</dbReference>
<evidence type="ECO:0000256" key="1">
    <source>
        <dbReference type="ARBA" id="ARBA00022679"/>
    </source>
</evidence>
<feature type="compositionally biased region" description="Basic and acidic residues" evidence="5">
    <location>
        <begin position="205"/>
        <end position="215"/>
    </location>
</feature>
<feature type="region of interest" description="Disordered" evidence="5">
    <location>
        <begin position="205"/>
        <end position="234"/>
    </location>
</feature>
<dbReference type="EMBL" id="ABCS01000038">
    <property type="protein sequence ID" value="EDM77920.1"/>
    <property type="molecule type" value="Genomic_DNA"/>
</dbReference>
<evidence type="ECO:0000259" key="6">
    <source>
        <dbReference type="PROSITE" id="PS50011"/>
    </source>
</evidence>
<protein>
    <submittedName>
        <fullName evidence="7">Serine/threonine kinase family protein</fullName>
    </submittedName>
</protein>
<dbReference type="InterPro" id="IPR011009">
    <property type="entry name" value="Kinase-like_dom_sf"/>
</dbReference>
<dbReference type="SUPFAM" id="SSF48452">
    <property type="entry name" value="TPR-like"/>
    <property type="match status" value="3"/>
</dbReference>
<feature type="region of interest" description="Disordered" evidence="5">
    <location>
        <begin position="1050"/>
        <end position="1084"/>
    </location>
</feature>